<keyword evidence="1" id="KW-1133">Transmembrane helix</keyword>
<proteinExistence type="predicted"/>
<name>A0A1F5WEH6_9BACT</name>
<accession>A0A1F5WEH6</accession>
<gene>
    <name evidence="2" type="ORF">A2W57_02080</name>
</gene>
<feature type="transmembrane region" description="Helical" evidence="1">
    <location>
        <begin position="12"/>
        <end position="33"/>
    </location>
</feature>
<sequence length="65" mass="7524">MIYFRKMTETNVGLFPVAIFVSIVLTLSIGGILHAREITKQTYFTEFRAANELEYANIKQARRLK</sequence>
<keyword evidence="1" id="KW-0472">Membrane</keyword>
<reference evidence="2 3" key="1">
    <citation type="journal article" date="2016" name="Nat. Commun.">
        <title>Thousands of microbial genomes shed light on interconnected biogeochemical processes in an aquifer system.</title>
        <authorList>
            <person name="Anantharaman K."/>
            <person name="Brown C.T."/>
            <person name="Hug L.A."/>
            <person name="Sharon I."/>
            <person name="Castelle C.J."/>
            <person name="Probst A.J."/>
            <person name="Thomas B.C."/>
            <person name="Singh A."/>
            <person name="Wilkins M.J."/>
            <person name="Karaoz U."/>
            <person name="Brodie E.L."/>
            <person name="Williams K.H."/>
            <person name="Hubbard S.S."/>
            <person name="Banfield J.F."/>
        </authorList>
    </citation>
    <scope>NUCLEOTIDE SEQUENCE [LARGE SCALE GENOMIC DNA]</scope>
</reference>
<keyword evidence="1" id="KW-0812">Transmembrane</keyword>
<dbReference type="Proteomes" id="UP000178276">
    <property type="component" value="Unassembled WGS sequence"/>
</dbReference>
<protein>
    <submittedName>
        <fullName evidence="2">Uncharacterized protein</fullName>
    </submittedName>
</protein>
<comment type="caution">
    <text evidence="2">The sequence shown here is derived from an EMBL/GenBank/DDBJ whole genome shotgun (WGS) entry which is preliminary data.</text>
</comment>
<evidence type="ECO:0000256" key="1">
    <source>
        <dbReference type="SAM" id="Phobius"/>
    </source>
</evidence>
<evidence type="ECO:0000313" key="2">
    <source>
        <dbReference type="EMBL" id="OGF73997.1"/>
    </source>
</evidence>
<dbReference type="AlphaFoldDB" id="A0A1F5WEH6"/>
<dbReference type="EMBL" id="MFHJ01000020">
    <property type="protein sequence ID" value="OGF73997.1"/>
    <property type="molecule type" value="Genomic_DNA"/>
</dbReference>
<organism evidence="2 3">
    <name type="scientific">Candidatus Giovannonibacteria bacterium RIFCSPHIGHO2_02_43_16</name>
    <dbReference type="NCBI Taxonomy" id="1798331"/>
    <lineage>
        <taxon>Bacteria</taxon>
        <taxon>Candidatus Giovannoniibacteriota</taxon>
    </lineage>
</organism>
<evidence type="ECO:0000313" key="3">
    <source>
        <dbReference type="Proteomes" id="UP000178276"/>
    </source>
</evidence>
<dbReference type="STRING" id="1798331.A2W57_02080"/>